<dbReference type="InterPro" id="IPR045313">
    <property type="entry name" value="CBR1-like"/>
</dbReference>
<evidence type="ECO:0000256" key="1">
    <source>
        <dbReference type="ARBA" id="ARBA00006484"/>
    </source>
</evidence>
<reference evidence="5 6" key="1">
    <citation type="submission" date="2017-07" db="EMBL/GenBank/DDBJ databases">
        <title>Isolation and whole genome analysis of endospore-forming bacteria from heroin.</title>
        <authorList>
            <person name="Kalinowski J."/>
            <person name="Ahrens B."/>
            <person name="Al-Dilaimi A."/>
            <person name="Winkler A."/>
            <person name="Wibberg D."/>
            <person name="Schleenbecker U."/>
            <person name="Ruckert C."/>
            <person name="Wolfel R."/>
            <person name="Grass G."/>
        </authorList>
    </citation>
    <scope>NUCLEOTIDE SEQUENCE [LARGE SCALE GENOMIC DNA]</scope>
    <source>
        <strain evidence="5 6">7537-G1</strain>
    </source>
</reference>
<dbReference type="EMBL" id="NPBY01000076">
    <property type="protein sequence ID" value="PAD72658.1"/>
    <property type="molecule type" value="Genomic_DNA"/>
</dbReference>
<dbReference type="Gene3D" id="3.40.50.720">
    <property type="entry name" value="NAD(P)-binding Rossmann-like Domain"/>
    <property type="match status" value="1"/>
</dbReference>
<evidence type="ECO:0000313" key="6">
    <source>
        <dbReference type="Proteomes" id="UP000215596"/>
    </source>
</evidence>
<dbReference type="PRINTS" id="PR00081">
    <property type="entry name" value="GDHRDH"/>
</dbReference>
<protein>
    <submittedName>
        <fullName evidence="5">Short-chain dehydrogenase</fullName>
    </submittedName>
</protein>
<dbReference type="PANTHER" id="PTHR43490:SF99">
    <property type="entry name" value="SHORT-CHAIN DEHYDROGENASE_REDUCTASE"/>
    <property type="match status" value="1"/>
</dbReference>
<dbReference type="RefSeq" id="WP_095267448.1">
    <property type="nucleotide sequence ID" value="NZ_NPBY01000076.1"/>
</dbReference>
<evidence type="ECO:0000256" key="2">
    <source>
        <dbReference type="ARBA" id="ARBA00022857"/>
    </source>
</evidence>
<evidence type="ECO:0000256" key="3">
    <source>
        <dbReference type="ARBA" id="ARBA00023002"/>
    </source>
</evidence>
<comment type="similarity">
    <text evidence="1 4">Belongs to the short-chain dehydrogenases/reductases (SDR) family.</text>
</comment>
<organism evidence="5 6">
    <name type="scientific">Paenibacillus campinasensis</name>
    <dbReference type="NCBI Taxonomy" id="66347"/>
    <lineage>
        <taxon>Bacteria</taxon>
        <taxon>Bacillati</taxon>
        <taxon>Bacillota</taxon>
        <taxon>Bacilli</taxon>
        <taxon>Bacillales</taxon>
        <taxon>Paenibacillaceae</taxon>
        <taxon>Paenibacillus</taxon>
    </lineage>
</organism>
<dbReference type="InterPro" id="IPR036291">
    <property type="entry name" value="NAD(P)-bd_dom_sf"/>
</dbReference>
<dbReference type="PROSITE" id="PS00061">
    <property type="entry name" value="ADH_SHORT"/>
    <property type="match status" value="1"/>
</dbReference>
<comment type="caution">
    <text evidence="5">The sequence shown here is derived from an EMBL/GenBank/DDBJ whole genome shotgun (WGS) entry which is preliminary data.</text>
</comment>
<dbReference type="Proteomes" id="UP000215596">
    <property type="component" value="Unassembled WGS sequence"/>
</dbReference>
<dbReference type="InterPro" id="IPR002347">
    <property type="entry name" value="SDR_fam"/>
</dbReference>
<dbReference type="PRINTS" id="PR00080">
    <property type="entry name" value="SDRFAMILY"/>
</dbReference>
<dbReference type="Pfam" id="PF00106">
    <property type="entry name" value="adh_short"/>
    <property type="match status" value="1"/>
</dbReference>
<dbReference type="CDD" id="cd05324">
    <property type="entry name" value="carb_red_PTCR-like_SDR_c"/>
    <property type="match status" value="1"/>
</dbReference>
<gene>
    <name evidence="5" type="ORF">CHH67_21575</name>
</gene>
<dbReference type="PANTHER" id="PTHR43490">
    <property type="entry name" value="(+)-NEOMENTHOL DEHYDROGENASE"/>
    <property type="match status" value="1"/>
</dbReference>
<accession>A0A268EHQ0</accession>
<dbReference type="SUPFAM" id="SSF51735">
    <property type="entry name" value="NAD(P)-binding Rossmann-fold domains"/>
    <property type="match status" value="1"/>
</dbReference>
<keyword evidence="2" id="KW-0521">NADP</keyword>
<proteinExistence type="inferred from homology"/>
<sequence>MTVTLITGGNKGLGFETARRLIAYGHIVYIGARSVERGKESADKLGAKFVRLDVTDHASIHEAVAEIKQNEGHLDVLINNAGITRGLLGADDVTADDFRTVYDTNVFGIVRVTQAFLPLLHKSTMPVIVNVSSGLGSFARVTNPEKIESRVNDLIYSSSKAAVTMLTVQYAKALPEFRINAADPGPTATDLNGHRGFQTVSEGTDVIVKLATLDDNGPTGTFMDRSGIVPW</sequence>
<dbReference type="AlphaFoldDB" id="A0A268EHQ0"/>
<evidence type="ECO:0000256" key="4">
    <source>
        <dbReference type="RuleBase" id="RU000363"/>
    </source>
</evidence>
<evidence type="ECO:0000313" key="5">
    <source>
        <dbReference type="EMBL" id="PAD72658.1"/>
    </source>
</evidence>
<dbReference type="GO" id="GO:0016616">
    <property type="term" value="F:oxidoreductase activity, acting on the CH-OH group of donors, NAD or NADP as acceptor"/>
    <property type="evidence" value="ECO:0007669"/>
    <property type="project" value="InterPro"/>
</dbReference>
<name>A0A268EHQ0_9BACL</name>
<dbReference type="InterPro" id="IPR020904">
    <property type="entry name" value="Sc_DH/Rdtase_CS"/>
</dbReference>
<keyword evidence="3" id="KW-0560">Oxidoreductase</keyword>
<dbReference type="OrthoDB" id="5786478at2"/>